<accession>A0A843VLF0</accession>
<dbReference type="PANTHER" id="PTHR12300:SF176">
    <property type="entry name" value="HVA22-LIKE PROTEIN"/>
    <property type="match status" value="1"/>
</dbReference>
<keyword evidence="1" id="KW-0472">Membrane</keyword>
<dbReference type="OrthoDB" id="10009287at2759"/>
<keyword evidence="3" id="KW-1185">Reference proteome</keyword>
<name>A0A843VLF0_COLES</name>
<feature type="transmembrane region" description="Helical" evidence="1">
    <location>
        <begin position="97"/>
        <end position="116"/>
    </location>
</feature>
<dbReference type="PANTHER" id="PTHR12300">
    <property type="entry name" value="HVA22-LIKE PROTEINS"/>
    <property type="match status" value="1"/>
</dbReference>
<reference evidence="2" key="1">
    <citation type="submission" date="2017-07" db="EMBL/GenBank/DDBJ databases">
        <title>Taro Niue Genome Assembly and Annotation.</title>
        <authorList>
            <person name="Atibalentja N."/>
            <person name="Keating K."/>
            <person name="Fields C.J."/>
        </authorList>
    </citation>
    <scope>NUCLEOTIDE SEQUENCE</scope>
    <source>
        <strain evidence="2">Niue_2</strain>
        <tissue evidence="2">Leaf</tissue>
    </source>
</reference>
<comment type="similarity">
    <text evidence="1">Belongs to the DP1 family.</text>
</comment>
<dbReference type="InterPro" id="IPR004345">
    <property type="entry name" value="TB2_DP1_HVA22"/>
</dbReference>
<organism evidence="2 3">
    <name type="scientific">Colocasia esculenta</name>
    <name type="common">Wild taro</name>
    <name type="synonym">Arum esculentum</name>
    <dbReference type="NCBI Taxonomy" id="4460"/>
    <lineage>
        <taxon>Eukaryota</taxon>
        <taxon>Viridiplantae</taxon>
        <taxon>Streptophyta</taxon>
        <taxon>Embryophyta</taxon>
        <taxon>Tracheophyta</taxon>
        <taxon>Spermatophyta</taxon>
        <taxon>Magnoliopsida</taxon>
        <taxon>Liliopsida</taxon>
        <taxon>Araceae</taxon>
        <taxon>Aroideae</taxon>
        <taxon>Colocasieae</taxon>
        <taxon>Colocasia</taxon>
    </lineage>
</organism>
<dbReference type="Pfam" id="PF03134">
    <property type="entry name" value="TB2_DP1_HVA22"/>
    <property type="match status" value="1"/>
</dbReference>
<keyword evidence="1" id="KW-0812">Transmembrane</keyword>
<feature type="non-terminal residue" evidence="2">
    <location>
        <position position="187"/>
    </location>
</feature>
<evidence type="ECO:0000256" key="1">
    <source>
        <dbReference type="RuleBase" id="RU362006"/>
    </source>
</evidence>
<proteinExistence type="inferred from homology"/>
<comment type="subcellular location">
    <subcellularLocation>
        <location evidence="1">Membrane</location>
        <topology evidence="1">Multi-pass membrane protein</topology>
    </subcellularLocation>
</comment>
<comment type="caution">
    <text evidence="2">The sequence shown here is derived from an EMBL/GenBank/DDBJ whole genome shotgun (WGS) entry which is preliminary data.</text>
</comment>
<gene>
    <name evidence="2" type="ORF">Taro_029454</name>
</gene>
<protein>
    <recommendedName>
        <fullName evidence="1">HVA22-like protein</fullName>
    </recommendedName>
</protein>
<dbReference type="Proteomes" id="UP000652761">
    <property type="component" value="Unassembled WGS sequence"/>
</dbReference>
<dbReference type="GO" id="GO:0016020">
    <property type="term" value="C:membrane"/>
    <property type="evidence" value="ECO:0007669"/>
    <property type="project" value="UniProtKB-SubCell"/>
</dbReference>
<feature type="transmembrane region" description="Helical" evidence="1">
    <location>
        <begin position="128"/>
        <end position="147"/>
    </location>
</feature>
<dbReference type="EMBL" id="NMUH01001957">
    <property type="protein sequence ID" value="MQL96775.1"/>
    <property type="molecule type" value="Genomic_DNA"/>
</dbReference>
<evidence type="ECO:0000313" key="3">
    <source>
        <dbReference type="Proteomes" id="UP000652761"/>
    </source>
</evidence>
<keyword evidence="1" id="KW-1133">Transmembrane helix</keyword>
<dbReference type="AlphaFoldDB" id="A0A843VLF0"/>
<evidence type="ECO:0000313" key="2">
    <source>
        <dbReference type="EMBL" id="MQL96775.1"/>
    </source>
</evidence>
<sequence length="187" mass="20762">IDRVLGLGWGSGWGIFGGGQVAGVPSSRVPWGGGGARRTQAVRESSPVEGGGGQNKGVQEWNVVLERGGRFRRGLSWRSSDPPSPARHGFEGYDLPLWFSCTVGIALPVYSTFKAIEKRDQGEQEKWLLYWAAYGSFSLVEMFPLYYHVKFAFLVWLQLPANNVSMFRYCSMVCDVFNSYGSVTFDV</sequence>